<dbReference type="GO" id="GO:0070772">
    <property type="term" value="C:PAS complex"/>
    <property type="evidence" value="ECO:0007669"/>
    <property type="project" value="InterPro"/>
</dbReference>
<evidence type="ECO:0000256" key="6">
    <source>
        <dbReference type="SAM" id="MobiDB-lite"/>
    </source>
</evidence>
<accession>A0AA40AEG7</accession>
<name>A0AA40AEG7_9PEZI</name>
<dbReference type="InterPro" id="IPR026825">
    <property type="entry name" value="Vac14"/>
</dbReference>
<dbReference type="Pfam" id="PF11916">
    <property type="entry name" value="Vac14_Fig4_bd"/>
    <property type="match status" value="1"/>
</dbReference>
<comment type="caution">
    <text evidence="8">The sequence shown here is derived from an EMBL/GenBank/DDBJ whole genome shotgun (WGS) entry which is preliminary data.</text>
</comment>
<evidence type="ECO:0000259" key="7">
    <source>
        <dbReference type="Pfam" id="PF11916"/>
    </source>
</evidence>
<comment type="subcellular location">
    <subcellularLocation>
        <location evidence="1">Endomembrane system</location>
    </subcellularLocation>
</comment>
<dbReference type="PANTHER" id="PTHR16023:SF0">
    <property type="entry name" value="PROTEIN VAC14 HOMOLOG"/>
    <property type="match status" value="1"/>
</dbReference>
<feature type="compositionally biased region" description="Gly residues" evidence="6">
    <location>
        <begin position="865"/>
        <end position="884"/>
    </location>
</feature>
<feature type="compositionally biased region" description="Basic and acidic residues" evidence="6">
    <location>
        <begin position="282"/>
        <end position="295"/>
    </location>
</feature>
<evidence type="ECO:0000256" key="2">
    <source>
        <dbReference type="ARBA" id="ARBA00010225"/>
    </source>
</evidence>
<dbReference type="PROSITE" id="PS50077">
    <property type="entry name" value="HEAT_REPEAT"/>
    <property type="match status" value="1"/>
</dbReference>
<keyword evidence="3" id="KW-0677">Repeat</keyword>
<dbReference type="PANTHER" id="PTHR16023">
    <property type="entry name" value="TAX1 BINDING PROTEIN-RELATED"/>
    <property type="match status" value="1"/>
</dbReference>
<feature type="domain" description="Vacuolar protein 14 C-terminal Fig4-binding" evidence="7">
    <location>
        <begin position="598"/>
        <end position="776"/>
    </location>
</feature>
<gene>
    <name evidence="8" type="ORF">B0T21DRAFT_297395</name>
</gene>
<feature type="repeat" description="HEAT" evidence="5">
    <location>
        <begin position="86"/>
        <end position="121"/>
    </location>
</feature>
<dbReference type="Proteomes" id="UP001172159">
    <property type="component" value="Unassembled WGS sequence"/>
</dbReference>
<dbReference type="InterPro" id="IPR021133">
    <property type="entry name" value="HEAT_type_2"/>
</dbReference>
<dbReference type="EMBL" id="JAUKTV010000015">
    <property type="protein sequence ID" value="KAK0714325.1"/>
    <property type="molecule type" value="Genomic_DNA"/>
</dbReference>
<reference evidence="8" key="1">
    <citation type="submission" date="2023-06" db="EMBL/GenBank/DDBJ databases">
        <title>Genome-scale phylogeny and comparative genomics of the fungal order Sordariales.</title>
        <authorList>
            <consortium name="Lawrence Berkeley National Laboratory"/>
            <person name="Hensen N."/>
            <person name="Bonometti L."/>
            <person name="Westerberg I."/>
            <person name="Brannstrom I.O."/>
            <person name="Guillou S."/>
            <person name="Cros-Aarteil S."/>
            <person name="Calhoun S."/>
            <person name="Haridas S."/>
            <person name="Kuo A."/>
            <person name="Mondo S."/>
            <person name="Pangilinan J."/>
            <person name="Riley R."/>
            <person name="Labutti K."/>
            <person name="Andreopoulos B."/>
            <person name="Lipzen A."/>
            <person name="Chen C."/>
            <person name="Yanf M."/>
            <person name="Daum C."/>
            <person name="Ng V."/>
            <person name="Clum A."/>
            <person name="Steindorff A."/>
            <person name="Ohm R."/>
            <person name="Martin F."/>
            <person name="Silar P."/>
            <person name="Natvig D."/>
            <person name="Lalanne C."/>
            <person name="Gautier V."/>
            <person name="Ament-Velasquez S.L."/>
            <person name="Kruys A."/>
            <person name="Hutchinson M.I."/>
            <person name="Powell A.J."/>
            <person name="Barry K."/>
            <person name="Miller A.N."/>
            <person name="Grigoriev I.V."/>
            <person name="Debuchy R."/>
            <person name="Gladieux P."/>
            <person name="Thoren M.H."/>
            <person name="Johannesson H."/>
        </authorList>
    </citation>
    <scope>NUCLEOTIDE SEQUENCE</scope>
    <source>
        <strain evidence="8">CBS 540.89</strain>
    </source>
</reference>
<evidence type="ECO:0000256" key="5">
    <source>
        <dbReference type="PROSITE-ProRule" id="PRU00103"/>
    </source>
</evidence>
<sequence>MDAAIQRALNDKLYDKRKVGALELERVIREVVAAKDDAKVEAILDQLCNDYAYAVHQPHARNGGLIGLAAAAIALGSELPRYLEVIVPPVLACFTDQDARVRYYACEAMYNIAKVAKGEILIYFNHIFDALCKLGADSELSVKNGAELLDRLIKDIVSESAATYVSVLEQPPPYQEDDKDVLDDAAELPTAFSLKKFIPLLRDRIYAINPFTRTFLVGWIILLDSIPDLELVTFLPEFLGGLLRFLSDPNRDVHVATQGCLDKFLNEIKRIARIKKGIAESKRSKGEGKRKREDSVESGSVRPPLEEGDEVDSGTAADDEELDSEDDWVPGQDVQINHKAVLEILTATLDSPLGKPPFADSHQKTANLTSASEEDGLLESLRWIVEFLDICPEEVLPFTPKILAHLLPAMASGVESIRQAAARVNTSLMDYVVSLSDDAELATVPHQLSRMHGDRQDGTTSTRASLSSSRELEVRSPTPATGKPLPRTPTAGTSANQPQADLDYAAAVNSLTLLFLNDHEATRVAALTWLIMLHRKAPRKVLAFNDGTFPALLKTLSDPAEAVVTKDLQLLSQISRNSEDDYFTNFMVNLLQLFSTDRKLLETRGNLIIRQLCTSLSAERIYRTLADCIEKEEDVEFASIMVQNLNNNLITAPELAELRKRLRNLETKDGQTFFVALFRSWCYNAVATFSLCLLAQAYEQAYNLLQIFAELEMTVNILIQIDKLVQLLESPVFTYLRLQLLEPEKYPHLYKCLYGLLMLLPQSSAFAALKNRLNSVSSIGYLHIAPRPNATTPSVPSFDRPNRLKGREEGIIRWGELLEKFRTVQERARRLQRIGADTDDSPFGVGDLRIGGGDGTGDMKQAAGREGGTSGHSRTAGGGGGGGRDSPAGGANATPSKPEPPPKSRTGLGRQLGRFGVAGRGKRNP</sequence>
<dbReference type="InterPro" id="IPR011989">
    <property type="entry name" value="ARM-like"/>
</dbReference>
<dbReference type="GO" id="GO:0006661">
    <property type="term" value="P:phosphatidylinositol biosynthetic process"/>
    <property type="evidence" value="ECO:0007669"/>
    <property type="project" value="InterPro"/>
</dbReference>
<feature type="compositionally biased region" description="Low complexity" evidence="6">
    <location>
        <begin position="459"/>
        <end position="469"/>
    </location>
</feature>
<dbReference type="InterPro" id="IPR021841">
    <property type="entry name" value="VAC14_Fig4p-bd"/>
</dbReference>
<feature type="region of interest" description="Disordered" evidence="6">
    <location>
        <begin position="282"/>
        <end position="328"/>
    </location>
</feature>
<dbReference type="SUPFAM" id="SSF48371">
    <property type="entry name" value="ARM repeat"/>
    <property type="match status" value="1"/>
</dbReference>
<evidence type="ECO:0000256" key="1">
    <source>
        <dbReference type="ARBA" id="ARBA00004308"/>
    </source>
</evidence>
<evidence type="ECO:0000256" key="3">
    <source>
        <dbReference type="ARBA" id="ARBA00022737"/>
    </source>
</evidence>
<organism evidence="8 9">
    <name type="scientific">Apiosordaria backusii</name>
    <dbReference type="NCBI Taxonomy" id="314023"/>
    <lineage>
        <taxon>Eukaryota</taxon>
        <taxon>Fungi</taxon>
        <taxon>Dikarya</taxon>
        <taxon>Ascomycota</taxon>
        <taxon>Pezizomycotina</taxon>
        <taxon>Sordariomycetes</taxon>
        <taxon>Sordariomycetidae</taxon>
        <taxon>Sordariales</taxon>
        <taxon>Lasiosphaeriaceae</taxon>
        <taxon>Apiosordaria</taxon>
    </lineage>
</organism>
<feature type="region of interest" description="Disordered" evidence="6">
    <location>
        <begin position="833"/>
        <end position="925"/>
    </location>
</feature>
<proteinExistence type="inferred from homology"/>
<dbReference type="Pfam" id="PF12755">
    <property type="entry name" value="Vac14_Fab1_bd"/>
    <property type="match status" value="1"/>
</dbReference>
<feature type="region of interest" description="Disordered" evidence="6">
    <location>
        <begin position="447"/>
        <end position="497"/>
    </location>
</feature>
<protein>
    <submittedName>
        <fullName evidence="8">Vacuolar protein 14 C-terminal Fig4p binding-domain-containing protein</fullName>
    </submittedName>
</protein>
<dbReference type="Gene3D" id="1.25.10.10">
    <property type="entry name" value="Leucine-rich Repeat Variant"/>
    <property type="match status" value="2"/>
</dbReference>
<dbReference type="AlphaFoldDB" id="A0AA40AEG7"/>
<keyword evidence="9" id="KW-1185">Reference proteome</keyword>
<evidence type="ECO:0000313" key="9">
    <source>
        <dbReference type="Proteomes" id="UP001172159"/>
    </source>
</evidence>
<dbReference type="GO" id="GO:0000329">
    <property type="term" value="C:fungal-type vacuole membrane"/>
    <property type="evidence" value="ECO:0007669"/>
    <property type="project" value="TreeGrafter"/>
</dbReference>
<feature type="compositionally biased region" description="Acidic residues" evidence="6">
    <location>
        <begin position="306"/>
        <end position="328"/>
    </location>
</feature>
<comment type="similarity">
    <text evidence="2">Belongs to the VAC14 family.</text>
</comment>
<dbReference type="InterPro" id="IPR016024">
    <property type="entry name" value="ARM-type_fold"/>
</dbReference>
<keyword evidence="4" id="KW-0472">Membrane</keyword>
<evidence type="ECO:0000256" key="4">
    <source>
        <dbReference type="ARBA" id="ARBA00023136"/>
    </source>
</evidence>
<dbReference type="GO" id="GO:0010008">
    <property type="term" value="C:endosome membrane"/>
    <property type="evidence" value="ECO:0007669"/>
    <property type="project" value="TreeGrafter"/>
</dbReference>
<evidence type="ECO:0000313" key="8">
    <source>
        <dbReference type="EMBL" id="KAK0714325.1"/>
    </source>
</evidence>